<dbReference type="STRING" id="1677920.LS71_02470"/>
<reference evidence="1 2" key="1">
    <citation type="journal article" date="2014" name="Genome Announc.">
        <title>Draft genome sequences of eight enterohepatic helicobacter species isolated from both laboratory and wild rodents.</title>
        <authorList>
            <person name="Sheh A."/>
            <person name="Shen Z."/>
            <person name="Fox J.G."/>
        </authorList>
    </citation>
    <scope>NUCLEOTIDE SEQUENCE [LARGE SCALE GENOMIC DNA]</scope>
    <source>
        <strain evidence="1 2">MIT 09-6949</strain>
    </source>
</reference>
<evidence type="ECO:0000313" key="1">
    <source>
        <dbReference type="EMBL" id="TLD97392.1"/>
    </source>
</evidence>
<accession>A0A4V6I2T8</accession>
<dbReference type="EMBL" id="JRPR02000001">
    <property type="protein sequence ID" value="TLD97392.1"/>
    <property type="molecule type" value="Genomic_DNA"/>
</dbReference>
<dbReference type="Proteomes" id="UP000029733">
    <property type="component" value="Unassembled WGS sequence"/>
</dbReference>
<keyword evidence="2" id="KW-1185">Reference proteome</keyword>
<proteinExistence type="predicted"/>
<sequence length="135" mass="14977">MTNFDDLEPLAQSVLEGIITRFIHNPYAIIGYGEGGLAYQNMSLPPLSQALSQAQIRIKQRARLQNLTLIASYNVWRDMLKSGAFERIGRDVGDINVDIYISAQGVDIAIIESVLDSIISTLPTSVVSVYKNCRF</sequence>
<evidence type="ECO:0000313" key="2">
    <source>
        <dbReference type="Proteomes" id="UP000029733"/>
    </source>
</evidence>
<dbReference type="AlphaFoldDB" id="A0A4V6I2T8"/>
<name>A0A4V6I2T8_9HELI</name>
<gene>
    <name evidence="1" type="ORF">LS71_001170</name>
</gene>
<protein>
    <submittedName>
        <fullName evidence="1">Uncharacterized protein</fullName>
    </submittedName>
</protein>
<dbReference type="RefSeq" id="WP_034353162.1">
    <property type="nucleotide sequence ID" value="NZ_JRPR02000001.1"/>
</dbReference>
<comment type="caution">
    <text evidence="1">The sequence shown here is derived from an EMBL/GenBank/DDBJ whole genome shotgun (WGS) entry which is preliminary data.</text>
</comment>
<organism evidence="1 2">
    <name type="scientific">Helicobacter jaachi</name>
    <dbReference type="NCBI Taxonomy" id="1677920"/>
    <lineage>
        <taxon>Bacteria</taxon>
        <taxon>Pseudomonadati</taxon>
        <taxon>Campylobacterota</taxon>
        <taxon>Epsilonproteobacteria</taxon>
        <taxon>Campylobacterales</taxon>
        <taxon>Helicobacteraceae</taxon>
        <taxon>Helicobacter</taxon>
    </lineage>
</organism>